<proteinExistence type="predicted"/>
<organism evidence="1 2">
    <name type="scientific">Beta vulgaris subsp. vulgaris</name>
    <name type="common">Beet</name>
    <dbReference type="NCBI Taxonomy" id="3555"/>
    <lineage>
        <taxon>Eukaryota</taxon>
        <taxon>Viridiplantae</taxon>
        <taxon>Streptophyta</taxon>
        <taxon>Embryophyta</taxon>
        <taxon>Tracheophyta</taxon>
        <taxon>Spermatophyta</taxon>
        <taxon>Magnoliopsida</taxon>
        <taxon>eudicotyledons</taxon>
        <taxon>Gunneridae</taxon>
        <taxon>Pentapetalae</taxon>
        <taxon>Caryophyllales</taxon>
        <taxon>Chenopodiaceae</taxon>
        <taxon>Betoideae</taxon>
        <taxon>Beta</taxon>
    </lineage>
</organism>
<dbReference type="Gramene" id="KMS93797">
    <property type="protein sequence ID" value="KMS93797"/>
    <property type="gene ID" value="BVRB_027860"/>
</dbReference>
<dbReference type="Proteomes" id="UP000035740">
    <property type="component" value="Unassembled WGS sequence"/>
</dbReference>
<sequence>AGATSARPVIAEISQKSMISVRGATLSAIMSQAVTSATFIWTCLLAAATKLNLNGRRTSITTQRPSSDNSENIAGRSDVHPITVQYDNRIRNQSATRNDLYRLRRYFKDRATLPKVDKWFIVNNDIQRLRQNVREGYYWDLTHLRIASKYSNLFAIQYLMVQLPPELRSSAVRYCVDIAAEHQAQATLRFLQANYPEPLQ</sequence>
<evidence type="ECO:0000313" key="2">
    <source>
        <dbReference type="Proteomes" id="UP000035740"/>
    </source>
</evidence>
<protein>
    <submittedName>
        <fullName evidence="1">Uncharacterized protein</fullName>
    </submittedName>
</protein>
<name>A0A0J8B1P1_BETVV</name>
<accession>A0A0J8B1P1</accession>
<dbReference type="AlphaFoldDB" id="A0A0J8B1P1"/>
<reference evidence="1 2" key="1">
    <citation type="journal article" date="2014" name="Nature">
        <title>The genome of the recently domesticated crop plant sugar beet (Beta vulgaris).</title>
        <authorList>
            <person name="Dohm J.C."/>
            <person name="Minoche A.E."/>
            <person name="Holtgrawe D."/>
            <person name="Capella-Gutierrez S."/>
            <person name="Zakrzewski F."/>
            <person name="Tafer H."/>
            <person name="Rupp O."/>
            <person name="Sorensen T.R."/>
            <person name="Stracke R."/>
            <person name="Reinhardt R."/>
            <person name="Goesmann A."/>
            <person name="Kraft T."/>
            <person name="Schulz B."/>
            <person name="Stadler P.F."/>
            <person name="Schmidt T."/>
            <person name="Gabaldon T."/>
            <person name="Lehrach H."/>
            <person name="Weisshaar B."/>
            <person name="Himmelbauer H."/>
        </authorList>
    </citation>
    <scope>NUCLEOTIDE SEQUENCE [LARGE SCALE GENOMIC DNA]</scope>
    <source>
        <tissue evidence="1">Taproot</tissue>
    </source>
</reference>
<keyword evidence="2" id="KW-1185">Reference proteome</keyword>
<dbReference type="EMBL" id="KQ098884">
    <property type="protein sequence ID" value="KMS93797.1"/>
    <property type="molecule type" value="Genomic_DNA"/>
</dbReference>
<gene>
    <name evidence="1" type="ORF">BVRB_027860</name>
</gene>
<feature type="non-terminal residue" evidence="1">
    <location>
        <position position="1"/>
    </location>
</feature>
<evidence type="ECO:0000313" key="1">
    <source>
        <dbReference type="EMBL" id="KMS93797.1"/>
    </source>
</evidence>